<keyword evidence="11" id="KW-0804">Transcription</keyword>
<keyword evidence="8" id="KW-0862">Zinc</keyword>
<dbReference type="Gene3D" id="1.10.10.10">
    <property type="entry name" value="Winged helix-like DNA-binding domain superfamily/Winged helix DNA-binding domain"/>
    <property type="match status" value="1"/>
</dbReference>
<keyword evidence="9" id="KW-0805">Transcription regulation</keyword>
<evidence type="ECO:0000313" key="13">
    <source>
        <dbReference type="Proteomes" id="UP001374893"/>
    </source>
</evidence>
<evidence type="ECO:0000256" key="1">
    <source>
        <dbReference type="ARBA" id="ARBA00004496"/>
    </source>
</evidence>
<dbReference type="CDD" id="cd07153">
    <property type="entry name" value="Fur_like"/>
    <property type="match status" value="1"/>
</dbReference>
<comment type="similarity">
    <text evidence="2">Belongs to the Fur family.</text>
</comment>
<dbReference type="RefSeq" id="WP_338687014.1">
    <property type="nucleotide sequence ID" value="NZ_AP024702.1"/>
</dbReference>
<evidence type="ECO:0000256" key="8">
    <source>
        <dbReference type="ARBA" id="ARBA00022833"/>
    </source>
</evidence>
<organism evidence="12 13">
    <name type="scientific">Haloferula helveola</name>
    <dbReference type="NCBI Taxonomy" id="490095"/>
    <lineage>
        <taxon>Bacteria</taxon>
        <taxon>Pseudomonadati</taxon>
        <taxon>Verrucomicrobiota</taxon>
        <taxon>Verrucomicrobiia</taxon>
        <taxon>Verrucomicrobiales</taxon>
        <taxon>Verrucomicrobiaceae</taxon>
        <taxon>Haloferula</taxon>
    </lineage>
</organism>
<evidence type="ECO:0000256" key="2">
    <source>
        <dbReference type="ARBA" id="ARBA00007957"/>
    </source>
</evidence>
<name>A0ABM7RHZ9_9BACT</name>
<evidence type="ECO:0000256" key="9">
    <source>
        <dbReference type="ARBA" id="ARBA00023015"/>
    </source>
</evidence>
<dbReference type="PANTHER" id="PTHR33202">
    <property type="entry name" value="ZINC UPTAKE REGULATION PROTEIN"/>
    <property type="match status" value="1"/>
</dbReference>
<keyword evidence="6" id="KW-0678">Repressor</keyword>
<sequence>MDDAALAKLDAFIRRKGLRRTPQRDAIARLAFANDEHFTSEELFDRVRRNNINASRATVYRTIALMVEAKLLHEIDLGGDLKTYDPNFLEKPSHNHLVCIDCGKVLEFEDSHLELLNDCLTRRMGFRPVRQTIKIEACCEQLRTKGACPNLIAARVSGKRLPARKR</sequence>
<evidence type="ECO:0000256" key="7">
    <source>
        <dbReference type="ARBA" id="ARBA00022723"/>
    </source>
</evidence>
<protein>
    <recommendedName>
        <fullName evidence="4">Ferric uptake regulation protein</fullName>
    </recommendedName>
</protein>
<comment type="subunit">
    <text evidence="3">Homodimer.</text>
</comment>
<gene>
    <name evidence="12" type="primary">fur_2</name>
    <name evidence="12" type="ORF">HAHE_40140</name>
</gene>
<reference evidence="12 13" key="1">
    <citation type="submission" date="2021-06" db="EMBL/GenBank/DDBJ databases">
        <title>Complete genome of Haloferula helveola possessing various polysaccharide degrading enzymes.</title>
        <authorList>
            <person name="Takami H."/>
            <person name="Huang C."/>
            <person name="Hamasaki K."/>
        </authorList>
    </citation>
    <scope>NUCLEOTIDE SEQUENCE [LARGE SCALE GENOMIC DNA]</scope>
    <source>
        <strain evidence="12 13">CN-1</strain>
    </source>
</reference>
<accession>A0ABM7RHZ9</accession>
<proteinExistence type="inferred from homology"/>
<keyword evidence="7" id="KW-0479">Metal-binding</keyword>
<dbReference type="InterPro" id="IPR043135">
    <property type="entry name" value="Fur_C"/>
</dbReference>
<keyword evidence="5" id="KW-0963">Cytoplasm</keyword>
<dbReference type="InterPro" id="IPR002481">
    <property type="entry name" value="FUR"/>
</dbReference>
<keyword evidence="10" id="KW-0238">DNA-binding</keyword>
<evidence type="ECO:0000313" key="12">
    <source>
        <dbReference type="EMBL" id="BCX50106.1"/>
    </source>
</evidence>
<dbReference type="Gene3D" id="3.30.1490.190">
    <property type="match status" value="1"/>
</dbReference>
<evidence type="ECO:0000256" key="11">
    <source>
        <dbReference type="ARBA" id="ARBA00023163"/>
    </source>
</evidence>
<dbReference type="SUPFAM" id="SSF46785">
    <property type="entry name" value="Winged helix' DNA-binding domain"/>
    <property type="match status" value="1"/>
</dbReference>
<evidence type="ECO:0000256" key="10">
    <source>
        <dbReference type="ARBA" id="ARBA00023125"/>
    </source>
</evidence>
<comment type="subcellular location">
    <subcellularLocation>
        <location evidence="1">Cytoplasm</location>
    </subcellularLocation>
</comment>
<keyword evidence="13" id="KW-1185">Reference proteome</keyword>
<dbReference type="Proteomes" id="UP001374893">
    <property type="component" value="Chromosome"/>
</dbReference>
<dbReference type="EMBL" id="AP024702">
    <property type="protein sequence ID" value="BCX50106.1"/>
    <property type="molecule type" value="Genomic_DNA"/>
</dbReference>
<dbReference type="InterPro" id="IPR036388">
    <property type="entry name" value="WH-like_DNA-bd_sf"/>
</dbReference>
<dbReference type="Pfam" id="PF01475">
    <property type="entry name" value="FUR"/>
    <property type="match status" value="1"/>
</dbReference>
<evidence type="ECO:0000256" key="6">
    <source>
        <dbReference type="ARBA" id="ARBA00022491"/>
    </source>
</evidence>
<evidence type="ECO:0000256" key="4">
    <source>
        <dbReference type="ARBA" id="ARBA00020910"/>
    </source>
</evidence>
<evidence type="ECO:0000256" key="5">
    <source>
        <dbReference type="ARBA" id="ARBA00022490"/>
    </source>
</evidence>
<dbReference type="InterPro" id="IPR036390">
    <property type="entry name" value="WH_DNA-bd_sf"/>
</dbReference>
<dbReference type="PANTHER" id="PTHR33202:SF2">
    <property type="entry name" value="FERRIC UPTAKE REGULATION PROTEIN"/>
    <property type="match status" value="1"/>
</dbReference>
<evidence type="ECO:0000256" key="3">
    <source>
        <dbReference type="ARBA" id="ARBA00011738"/>
    </source>
</evidence>